<dbReference type="GO" id="GO:0004497">
    <property type="term" value="F:monooxygenase activity"/>
    <property type="evidence" value="ECO:0007669"/>
    <property type="project" value="UniProtKB-KW"/>
</dbReference>
<evidence type="ECO:0000256" key="3">
    <source>
        <dbReference type="SAM" id="MobiDB-lite"/>
    </source>
</evidence>
<evidence type="ECO:0000259" key="4">
    <source>
        <dbReference type="Pfam" id="PF00296"/>
    </source>
</evidence>
<evidence type="ECO:0000256" key="1">
    <source>
        <dbReference type="ARBA" id="ARBA00023002"/>
    </source>
</evidence>
<reference evidence="5 6" key="1">
    <citation type="submission" date="2015-04" db="EMBL/GenBank/DDBJ databases">
        <title>Whole genome shotgun sequence of Flavihumibacter petaseus NBRC 106054.</title>
        <authorList>
            <person name="Miyazawa S."/>
            <person name="Hosoyama A."/>
            <person name="Hashimoto M."/>
            <person name="Noguchi M."/>
            <person name="Tsuchikane K."/>
            <person name="Ohji S."/>
            <person name="Yamazoe A."/>
            <person name="Ichikawa N."/>
            <person name="Kimura A."/>
            <person name="Fujita N."/>
        </authorList>
    </citation>
    <scope>NUCLEOTIDE SEQUENCE [LARGE SCALE GENOMIC DNA]</scope>
    <source>
        <strain evidence="5 6">NBRC 106054</strain>
    </source>
</reference>
<evidence type="ECO:0000313" key="6">
    <source>
        <dbReference type="Proteomes" id="UP000033121"/>
    </source>
</evidence>
<comment type="caution">
    <text evidence="5">The sequence shown here is derived from an EMBL/GenBank/DDBJ whole genome shotgun (WGS) entry which is preliminary data.</text>
</comment>
<dbReference type="SUPFAM" id="SSF51679">
    <property type="entry name" value="Bacterial luciferase-like"/>
    <property type="match status" value="1"/>
</dbReference>
<dbReference type="PANTHER" id="PTHR30137">
    <property type="entry name" value="LUCIFERASE-LIKE MONOOXYGENASE"/>
    <property type="match status" value="1"/>
</dbReference>
<accession>A0A0E9MU86</accession>
<evidence type="ECO:0000313" key="5">
    <source>
        <dbReference type="EMBL" id="GAO41038.1"/>
    </source>
</evidence>
<dbReference type="Gene3D" id="3.20.20.30">
    <property type="entry name" value="Luciferase-like domain"/>
    <property type="match status" value="1"/>
</dbReference>
<organism evidence="5 6">
    <name type="scientific">Flavihumibacter petaseus NBRC 106054</name>
    <dbReference type="NCBI Taxonomy" id="1220578"/>
    <lineage>
        <taxon>Bacteria</taxon>
        <taxon>Pseudomonadati</taxon>
        <taxon>Bacteroidota</taxon>
        <taxon>Chitinophagia</taxon>
        <taxon>Chitinophagales</taxon>
        <taxon>Chitinophagaceae</taxon>
        <taxon>Flavihumibacter</taxon>
    </lineage>
</organism>
<feature type="region of interest" description="Disordered" evidence="3">
    <location>
        <begin position="1"/>
        <end position="20"/>
    </location>
</feature>
<dbReference type="InterPro" id="IPR011251">
    <property type="entry name" value="Luciferase-like_dom"/>
</dbReference>
<dbReference type="GO" id="GO:0016705">
    <property type="term" value="F:oxidoreductase activity, acting on paired donors, with incorporation or reduction of molecular oxygen"/>
    <property type="evidence" value="ECO:0007669"/>
    <property type="project" value="InterPro"/>
</dbReference>
<dbReference type="InterPro" id="IPR022290">
    <property type="entry name" value="LLM_Atu2307-like"/>
</dbReference>
<sequence>MELGISSFGEVTPDQKSGGAENAYHRVQEIIEEIRLADQLGLDVYALGEHHRPDYVISSPEMILSAAAAVTDKIRLSSSVTVLSSADPVRIFQQFATLDLVSGGRAEIMAGRGSFIESFPLFGYDLKDYDALFSEKLELLLAINRDTTVNWRGQFRSPIKNQGVYPRPLQESLPVWIAVGGTPESAIRAGKLNLPMTLALLGGTPDRFVPLVNLFRKSHSEAGHDPASIRLAVNSHFYVAEDSQQAADEFYPTYARMMNRVGKERGWPPLDRAQFEYLRQHGPLLVGSPQEVTEKILYFHELFGQDRYLAQFISGKDLPVEKQLKAVALFGEKVAPLVRKHAKVPGL</sequence>
<feature type="domain" description="Luciferase-like" evidence="4">
    <location>
        <begin position="1"/>
        <end position="303"/>
    </location>
</feature>
<dbReference type="InterPro" id="IPR036661">
    <property type="entry name" value="Luciferase-like_sf"/>
</dbReference>
<proteinExistence type="predicted"/>
<name>A0A0E9MU86_9BACT</name>
<keyword evidence="2" id="KW-0503">Monooxygenase</keyword>
<dbReference type="GO" id="GO:0005829">
    <property type="term" value="C:cytosol"/>
    <property type="evidence" value="ECO:0007669"/>
    <property type="project" value="TreeGrafter"/>
</dbReference>
<dbReference type="InterPro" id="IPR050766">
    <property type="entry name" value="Bact_Lucif_Oxidored"/>
</dbReference>
<evidence type="ECO:0000256" key="2">
    <source>
        <dbReference type="ARBA" id="ARBA00023033"/>
    </source>
</evidence>
<dbReference type="RefSeq" id="WP_046366975.1">
    <property type="nucleotide sequence ID" value="NZ_BBWV01000001.1"/>
</dbReference>
<dbReference type="Pfam" id="PF00296">
    <property type="entry name" value="Bac_luciferase"/>
    <property type="match status" value="1"/>
</dbReference>
<dbReference type="NCBIfam" id="TIGR03858">
    <property type="entry name" value="LLM_2I7G"/>
    <property type="match status" value="1"/>
</dbReference>
<dbReference type="EMBL" id="BBWV01000001">
    <property type="protein sequence ID" value="GAO41038.1"/>
    <property type="molecule type" value="Genomic_DNA"/>
</dbReference>
<dbReference type="PANTHER" id="PTHR30137:SF8">
    <property type="entry name" value="BLR5498 PROTEIN"/>
    <property type="match status" value="1"/>
</dbReference>
<dbReference type="AlphaFoldDB" id="A0A0E9MU86"/>
<keyword evidence="6" id="KW-1185">Reference proteome</keyword>
<keyword evidence="1" id="KW-0560">Oxidoreductase</keyword>
<protein>
    <recommendedName>
        <fullName evidence="4">Luciferase-like domain-containing protein</fullName>
    </recommendedName>
</protein>
<gene>
    <name evidence="5" type="ORF">FPE01S_01_00500</name>
</gene>
<dbReference type="STRING" id="1220578.FPE01S_01_00500"/>
<dbReference type="OrthoDB" id="9776438at2"/>
<dbReference type="Proteomes" id="UP000033121">
    <property type="component" value="Unassembled WGS sequence"/>
</dbReference>